<accession>A0ABZ1RZ87</accession>
<dbReference type="RefSeq" id="WP_328850253.1">
    <property type="nucleotide sequence ID" value="NZ_CP108084.1"/>
</dbReference>
<keyword evidence="2" id="KW-1185">Reference proteome</keyword>
<name>A0ABZ1RZ87_9ACTN</name>
<evidence type="ECO:0008006" key="3">
    <source>
        <dbReference type="Google" id="ProtNLM"/>
    </source>
</evidence>
<proteinExistence type="predicted"/>
<protein>
    <recommendedName>
        <fullName evidence="3">Minor tail protein</fullName>
    </recommendedName>
</protein>
<gene>
    <name evidence="1" type="ORF">OG994_16605</name>
</gene>
<evidence type="ECO:0000313" key="2">
    <source>
        <dbReference type="Proteomes" id="UP001432190"/>
    </source>
</evidence>
<dbReference type="Proteomes" id="UP001432190">
    <property type="component" value="Chromosome"/>
</dbReference>
<reference evidence="1" key="1">
    <citation type="submission" date="2022-10" db="EMBL/GenBank/DDBJ databases">
        <title>The complete genomes of actinobacterial strains from the NBC collection.</title>
        <authorList>
            <person name="Joergensen T.S."/>
            <person name="Alvarez Arevalo M."/>
            <person name="Sterndorff E.B."/>
            <person name="Faurdal D."/>
            <person name="Vuksanovic O."/>
            <person name="Mourched A.-S."/>
            <person name="Charusanti P."/>
            <person name="Shaw S."/>
            <person name="Blin K."/>
            <person name="Weber T."/>
        </authorList>
    </citation>
    <scope>NUCLEOTIDE SEQUENCE</scope>
    <source>
        <strain evidence="1">NBC_00256</strain>
    </source>
</reference>
<dbReference type="EMBL" id="CP108084">
    <property type="protein sequence ID" value="WUP47271.1"/>
    <property type="molecule type" value="Genomic_DNA"/>
</dbReference>
<organism evidence="1 2">
    <name type="scientific">Micromonospora globbae</name>
    <dbReference type="NCBI Taxonomy" id="1894969"/>
    <lineage>
        <taxon>Bacteria</taxon>
        <taxon>Bacillati</taxon>
        <taxon>Actinomycetota</taxon>
        <taxon>Actinomycetes</taxon>
        <taxon>Micromonosporales</taxon>
        <taxon>Micromonosporaceae</taxon>
        <taxon>Micromonospora</taxon>
    </lineage>
</organism>
<sequence length="248" mass="25861">MTQPSHILTGTGALFATATASKSSGTVPATINGISTTVRVARDVTVASGDVLVVQRIGSQWVAVARVFEAAPQAVDPMPPPPPKPVITTGTLVVSPVETRSYRPNFGWRTDNTDVYQGEYGGWGNHTGCVFYGSKPRSLNGATVTSATIKVRRVRGGAFAAQATTMRLMTNATRPAGAPTLTSSTSGPSIAVDSTTTFTIPDSWAQAMVDGTAGGIAFFDADGSPYARFAGRGTWSPAFTLTISWQRG</sequence>
<evidence type="ECO:0000313" key="1">
    <source>
        <dbReference type="EMBL" id="WUP47271.1"/>
    </source>
</evidence>